<keyword evidence="1" id="KW-1133">Transmembrane helix</keyword>
<feature type="transmembrane region" description="Helical" evidence="1">
    <location>
        <begin position="41"/>
        <end position="61"/>
    </location>
</feature>
<evidence type="ECO:0000256" key="1">
    <source>
        <dbReference type="SAM" id="Phobius"/>
    </source>
</evidence>
<name>A0A5K7X8L7_9BACL</name>
<organism evidence="2 3">
    <name type="scientific">Sporolactobacillus terrae</name>
    <dbReference type="NCBI Taxonomy" id="269673"/>
    <lineage>
        <taxon>Bacteria</taxon>
        <taxon>Bacillati</taxon>
        <taxon>Bacillota</taxon>
        <taxon>Bacilli</taxon>
        <taxon>Bacillales</taxon>
        <taxon>Sporolactobacillaceae</taxon>
        <taxon>Sporolactobacillus</taxon>
    </lineage>
</organism>
<reference evidence="2 3" key="1">
    <citation type="submission" date="2019-09" db="EMBL/GenBank/DDBJ databases">
        <title>Complete genome sequence of Sporolactobacillus terrae 70-3.</title>
        <authorList>
            <person name="Tanaka N."/>
            <person name="Shiwa Y."/>
            <person name="Fujita N."/>
            <person name="Tanasupawat S."/>
        </authorList>
    </citation>
    <scope>NUCLEOTIDE SEQUENCE [LARGE SCALE GENOMIC DNA]</scope>
    <source>
        <strain evidence="2 3">70-3</strain>
    </source>
</reference>
<keyword evidence="1" id="KW-0812">Transmembrane</keyword>
<protein>
    <submittedName>
        <fullName evidence="2">Uncharacterized protein</fullName>
    </submittedName>
</protein>
<accession>A0A5K7X8L7</accession>
<evidence type="ECO:0000313" key="2">
    <source>
        <dbReference type="EMBL" id="BBO00047.1"/>
    </source>
</evidence>
<dbReference type="EMBL" id="AP021853">
    <property type="protein sequence ID" value="BBO00047.1"/>
    <property type="molecule type" value="Genomic_DNA"/>
</dbReference>
<dbReference type="Proteomes" id="UP000326951">
    <property type="component" value="Chromosome"/>
</dbReference>
<feature type="transmembrane region" description="Helical" evidence="1">
    <location>
        <begin position="18"/>
        <end position="35"/>
    </location>
</feature>
<evidence type="ECO:0000313" key="3">
    <source>
        <dbReference type="Proteomes" id="UP000326951"/>
    </source>
</evidence>
<sequence>MFQTVFTKLKCPFKAKRFLYLELPYLVIGALWLVFAPDKYHFWITYYVLAYLFLVMICDIIDWNKVKKRNQNNDS</sequence>
<dbReference type="AlphaFoldDB" id="A0A5K7X8L7"/>
<dbReference type="RefSeq" id="WP_028977647.1">
    <property type="nucleotide sequence ID" value="NZ_AP021853.1"/>
</dbReference>
<keyword evidence="1" id="KW-0472">Membrane</keyword>
<proteinExistence type="predicted"/>
<gene>
    <name evidence="2" type="ORF">St703_27510</name>
</gene>